<keyword evidence="2" id="KW-0732">Signal</keyword>
<sequence length="826" mass="97483">MLSQFFGFLCVLTKEIVCIEVDTPFANNTAVLELTCQFDAGCSKRLLSVDHFMSDYFMDVDGNFTDLLEGKFCCADIECYQECFPDRKFEDSYHFPSGIKSISEFEPKFLNLFDIKKLIRIMSGESSKKNLNISKMLYMIVGNYSETRRQHFRKQLQQITLFKRKESPDLPMLSSLRYHLILNEMAFVKMGCGFLDKDEEMDAILRREKNLESLEDINRSYLWMDLYFLEYRNRTTNFERLVKKKNKCVLNWSTDVPRTKIASKFPENWEYLNKINPDFFEMFTNLGMRAIAERNMYFTDFLSAVANLITEQQYHFKNLEDEYWGNGTISKNVLNPFLDDASVMNLLCKYKKPCEYAAKEDEIVAFYKEMNMTYSRIMHVKRVDHFKKVKIVENKCCFTLECLNLCSPRLTDNVYAVNFPYNYDLLRYLNVDFNKMFKKTTIEKIRNGTIDDRLMEIIRILISNRFEQYSWAQRTLQDVAIVFGKREGERDENLYDMYVSEKSDYRPTPRETITSERPPEPLSETSSKVSPFTDDFEVFEKMCQHYDSSTGKSCEELDYIRPSDVRQRLRERHIDPNVIEWVVEKRCCVTKDCIKACNILRSVRNPLCKQFPNNKEEWDKIDPAFWGLITPEAREVFYLTDSDIAKINRPNVEKYVEPEEVKYFVQRAVCAMVHAFKNETVGKKTLKIPYTPFSDDRQILEKLCNLKLDEANEECGKPEEFSTIRNSLKQLRMNHTLAEEFSKRPCCVTPECLEKCIPNLEQKFDKFRNGDYGVRDSLNSIPTYYQFVIVYMNMHQETTDDYSKNKLPPRLRIVIAALLSDTKPSH</sequence>
<name>A0A9P1IIX5_9PELO</name>
<accession>A0A9P1IIX5</accession>
<protein>
    <submittedName>
        <fullName evidence="3">Uncharacterized protein</fullName>
    </submittedName>
</protein>
<evidence type="ECO:0000256" key="2">
    <source>
        <dbReference type="SAM" id="SignalP"/>
    </source>
</evidence>
<evidence type="ECO:0000256" key="1">
    <source>
        <dbReference type="SAM" id="MobiDB-lite"/>
    </source>
</evidence>
<feature type="region of interest" description="Disordered" evidence="1">
    <location>
        <begin position="505"/>
        <end position="528"/>
    </location>
</feature>
<dbReference type="Proteomes" id="UP001152747">
    <property type="component" value="Unassembled WGS sequence"/>
</dbReference>
<feature type="signal peptide" evidence="2">
    <location>
        <begin position="1"/>
        <end position="18"/>
    </location>
</feature>
<proteinExistence type="predicted"/>
<comment type="caution">
    <text evidence="3">The sequence shown here is derived from an EMBL/GenBank/DDBJ whole genome shotgun (WGS) entry which is preliminary data.</text>
</comment>
<keyword evidence="4" id="KW-1185">Reference proteome</keyword>
<dbReference type="AlphaFoldDB" id="A0A9P1IIX5"/>
<evidence type="ECO:0000313" key="4">
    <source>
        <dbReference type="Proteomes" id="UP001152747"/>
    </source>
</evidence>
<gene>
    <name evidence="3" type="ORF">CAMP_LOCUS7955</name>
</gene>
<feature type="chain" id="PRO_5040332444" evidence="2">
    <location>
        <begin position="19"/>
        <end position="826"/>
    </location>
</feature>
<dbReference type="EMBL" id="CANHGI010000003">
    <property type="protein sequence ID" value="CAI5445318.1"/>
    <property type="molecule type" value="Genomic_DNA"/>
</dbReference>
<reference evidence="3" key="1">
    <citation type="submission" date="2022-11" db="EMBL/GenBank/DDBJ databases">
        <authorList>
            <person name="Kikuchi T."/>
        </authorList>
    </citation>
    <scope>NUCLEOTIDE SEQUENCE</scope>
    <source>
        <strain evidence="3">PS1010</strain>
    </source>
</reference>
<organism evidence="3 4">
    <name type="scientific">Caenorhabditis angaria</name>
    <dbReference type="NCBI Taxonomy" id="860376"/>
    <lineage>
        <taxon>Eukaryota</taxon>
        <taxon>Metazoa</taxon>
        <taxon>Ecdysozoa</taxon>
        <taxon>Nematoda</taxon>
        <taxon>Chromadorea</taxon>
        <taxon>Rhabditida</taxon>
        <taxon>Rhabditina</taxon>
        <taxon>Rhabditomorpha</taxon>
        <taxon>Rhabditoidea</taxon>
        <taxon>Rhabditidae</taxon>
        <taxon>Peloderinae</taxon>
        <taxon>Caenorhabditis</taxon>
    </lineage>
</organism>
<evidence type="ECO:0000313" key="3">
    <source>
        <dbReference type="EMBL" id="CAI5445318.1"/>
    </source>
</evidence>
<feature type="compositionally biased region" description="Basic and acidic residues" evidence="1">
    <location>
        <begin position="505"/>
        <end position="519"/>
    </location>
</feature>